<reference evidence="1" key="1">
    <citation type="submission" date="2021-01" db="EMBL/GenBank/DDBJ databases">
        <title>Chromosome-level genome assembly of a human fungal pathogen reveals clustering of transcriptionally co-regulated genes.</title>
        <authorList>
            <person name="Voorhies M."/>
            <person name="Cohen S."/>
            <person name="Shea T.P."/>
            <person name="Petrus S."/>
            <person name="Munoz J.F."/>
            <person name="Poplawski S."/>
            <person name="Goldman W.E."/>
            <person name="Michael T."/>
            <person name="Cuomo C.A."/>
            <person name="Sil A."/>
            <person name="Beyhan S."/>
        </authorList>
    </citation>
    <scope>NUCLEOTIDE SEQUENCE</scope>
    <source>
        <strain evidence="1">WU24</strain>
    </source>
</reference>
<dbReference type="AlphaFoldDB" id="A0A8A1LXF3"/>
<name>A0A8A1LXF3_AJECA</name>
<dbReference type="EMBL" id="CP069109">
    <property type="protein sequence ID" value="QSS58846.1"/>
    <property type="molecule type" value="Genomic_DNA"/>
</dbReference>
<accession>A0A8A1LXF3</accession>
<dbReference type="Proteomes" id="UP000663671">
    <property type="component" value="Chromosome 2"/>
</dbReference>
<evidence type="ECO:0000313" key="1">
    <source>
        <dbReference type="EMBL" id="QSS58846.1"/>
    </source>
</evidence>
<gene>
    <name evidence="1" type="ORF">I7I51_08275</name>
</gene>
<dbReference type="VEuPathDB" id="FungiDB:I7I51_08275"/>
<protein>
    <submittedName>
        <fullName evidence="1">Uncharacterized protein</fullName>
    </submittedName>
</protein>
<organism evidence="1 2">
    <name type="scientific">Ajellomyces capsulatus</name>
    <name type="common">Darling's disease fungus</name>
    <name type="synonym">Histoplasma capsulatum</name>
    <dbReference type="NCBI Taxonomy" id="5037"/>
    <lineage>
        <taxon>Eukaryota</taxon>
        <taxon>Fungi</taxon>
        <taxon>Dikarya</taxon>
        <taxon>Ascomycota</taxon>
        <taxon>Pezizomycotina</taxon>
        <taxon>Eurotiomycetes</taxon>
        <taxon>Eurotiomycetidae</taxon>
        <taxon>Onygenales</taxon>
        <taxon>Ajellomycetaceae</taxon>
        <taxon>Histoplasma</taxon>
    </lineage>
</organism>
<evidence type="ECO:0000313" key="2">
    <source>
        <dbReference type="Proteomes" id="UP000663671"/>
    </source>
</evidence>
<sequence>MRAPFVKLWTRLIRKFSLAESSQNQLPADEEVNAQDVVDRRGVYGVLLCIDNNERSGSQYSMPEYRESGMSQRNRILENLPIFAKYLKKATEPGLS</sequence>
<proteinExistence type="predicted"/>